<dbReference type="InterPro" id="IPR021858">
    <property type="entry name" value="Fun_TF"/>
</dbReference>
<evidence type="ECO:0000313" key="3">
    <source>
        <dbReference type="EMBL" id="KAH0229699.1"/>
    </source>
</evidence>
<keyword evidence="1" id="KW-0539">Nucleus</keyword>
<dbReference type="CDD" id="cd00067">
    <property type="entry name" value="GAL4"/>
    <property type="match status" value="1"/>
</dbReference>
<dbReference type="GO" id="GO:0008270">
    <property type="term" value="F:zinc ion binding"/>
    <property type="evidence" value="ECO:0007669"/>
    <property type="project" value="InterPro"/>
</dbReference>
<dbReference type="Proteomes" id="UP000767238">
    <property type="component" value="Unassembled WGS sequence"/>
</dbReference>
<feature type="domain" description="Zn(2)-C6 fungal-type" evidence="2">
    <location>
        <begin position="101"/>
        <end position="131"/>
    </location>
</feature>
<dbReference type="PROSITE" id="PS00463">
    <property type="entry name" value="ZN2_CY6_FUNGAL_1"/>
    <property type="match status" value="1"/>
</dbReference>
<dbReference type="Pfam" id="PF00172">
    <property type="entry name" value="Zn_clus"/>
    <property type="match status" value="1"/>
</dbReference>
<dbReference type="Pfam" id="PF11951">
    <property type="entry name" value="Fungal_trans_2"/>
    <property type="match status" value="1"/>
</dbReference>
<proteinExistence type="predicted"/>
<dbReference type="OrthoDB" id="5386330at2759"/>
<dbReference type="GO" id="GO:0001228">
    <property type="term" value="F:DNA-binding transcription activator activity, RNA polymerase II-specific"/>
    <property type="evidence" value="ECO:0007669"/>
    <property type="project" value="TreeGrafter"/>
</dbReference>
<name>A0A9P8GN21_AURME</name>
<dbReference type="InterPro" id="IPR036864">
    <property type="entry name" value="Zn2-C6_fun-type_DNA-bd_sf"/>
</dbReference>
<dbReference type="SMART" id="SM00066">
    <property type="entry name" value="GAL4"/>
    <property type="match status" value="1"/>
</dbReference>
<comment type="caution">
    <text evidence="3">The sequence shown here is derived from an EMBL/GenBank/DDBJ whole genome shotgun (WGS) entry which is preliminary data.</text>
</comment>
<dbReference type="PANTHER" id="PTHR47784">
    <property type="entry name" value="STEROL UPTAKE CONTROL PROTEIN 2"/>
    <property type="match status" value="1"/>
</dbReference>
<evidence type="ECO:0000259" key="2">
    <source>
        <dbReference type="PROSITE" id="PS50048"/>
    </source>
</evidence>
<dbReference type="AlphaFoldDB" id="A0A9P8GN21"/>
<feature type="non-terminal residue" evidence="3">
    <location>
        <position position="481"/>
    </location>
</feature>
<reference evidence="3" key="2">
    <citation type="submission" date="2021-08" db="EMBL/GenBank/DDBJ databases">
        <authorList>
            <person name="Gostincar C."/>
            <person name="Sun X."/>
            <person name="Song Z."/>
            <person name="Gunde-Cimerman N."/>
        </authorList>
    </citation>
    <scope>NUCLEOTIDE SEQUENCE</scope>
    <source>
        <strain evidence="3">EXF-8016</strain>
    </source>
</reference>
<dbReference type="InterPro" id="IPR053157">
    <property type="entry name" value="Sterol_Uptake_Regulator"/>
</dbReference>
<reference evidence="3" key="1">
    <citation type="journal article" date="2021" name="J Fungi (Basel)">
        <title>Virulence traits and population genomics of the black yeast Aureobasidium melanogenum.</title>
        <authorList>
            <person name="Cernosa A."/>
            <person name="Sun X."/>
            <person name="Gostincar C."/>
            <person name="Fang C."/>
            <person name="Gunde-Cimerman N."/>
            <person name="Song Z."/>
        </authorList>
    </citation>
    <scope>NUCLEOTIDE SEQUENCE</scope>
    <source>
        <strain evidence="3">EXF-8016</strain>
    </source>
</reference>
<dbReference type="PROSITE" id="PS50048">
    <property type="entry name" value="ZN2_CY6_FUNGAL_2"/>
    <property type="match status" value="1"/>
</dbReference>
<evidence type="ECO:0000313" key="4">
    <source>
        <dbReference type="Proteomes" id="UP000767238"/>
    </source>
</evidence>
<gene>
    <name evidence="3" type="ORF">KCV03_g1614</name>
</gene>
<accession>A0A9P8GN21</accession>
<dbReference type="PANTHER" id="PTHR47784:SF5">
    <property type="entry name" value="STEROL UPTAKE CONTROL PROTEIN 2"/>
    <property type="match status" value="1"/>
</dbReference>
<dbReference type="Gene3D" id="4.10.240.10">
    <property type="entry name" value="Zn(2)-C6 fungal-type DNA-binding domain"/>
    <property type="match status" value="1"/>
</dbReference>
<protein>
    <recommendedName>
        <fullName evidence="2">Zn(2)-C6 fungal-type domain-containing protein</fullName>
    </recommendedName>
</protein>
<dbReference type="InterPro" id="IPR001138">
    <property type="entry name" value="Zn2Cys6_DnaBD"/>
</dbReference>
<organism evidence="3 4">
    <name type="scientific">Aureobasidium melanogenum</name>
    <name type="common">Aureobasidium pullulans var. melanogenum</name>
    <dbReference type="NCBI Taxonomy" id="46634"/>
    <lineage>
        <taxon>Eukaryota</taxon>
        <taxon>Fungi</taxon>
        <taxon>Dikarya</taxon>
        <taxon>Ascomycota</taxon>
        <taxon>Pezizomycotina</taxon>
        <taxon>Dothideomycetes</taxon>
        <taxon>Dothideomycetidae</taxon>
        <taxon>Dothideales</taxon>
        <taxon>Saccotheciaceae</taxon>
        <taxon>Aureobasidium</taxon>
    </lineage>
</organism>
<dbReference type="SUPFAM" id="SSF57701">
    <property type="entry name" value="Zn2/Cys6 DNA-binding domain"/>
    <property type="match status" value="1"/>
</dbReference>
<sequence>MKYMQTSCELDLVEIIASGTTLSLVYRHESQDQHTAKPQPSVPPRTGHTLLLPRSLALAYHERNCTWQRANSRTVGRDCSHHKGAKFAGLEMITHRKTRTGCVQCKKRRIKCDEAKPICEKCRRTSRECSFQNPQPDVSTRAGESFSLQEMELLHHFVTHTAKTLADQTEHQNIWQTAVVKVAFKQKFLMHGILAVAGLHVSVTRQSEEDDLSVLAANHQDLALQGFRSALANFNSENCEALFASSILVVCYIIASSGTRFNPNLTTGSIFNEVLLGAVVDWIRLFRGTDHIARRGKMWLEESPLAPLLVEAPFCQMTEPIDEKAVKEDAYLVSLQQLWHPDTPSTIEGISSEEAALYDEALHYLREAYGRMSRATAPENTCTWCYKQSAETETAHQCISPVVAGLYWFVQIPAEFFEMVEQHKTVALVLLVHQAVLIKRIGNIWWNRTPAIKVASSVYQTVPSEYHAWLEWPNQEIEYAP</sequence>
<dbReference type="EMBL" id="JAHFYH010000007">
    <property type="protein sequence ID" value="KAH0229699.1"/>
    <property type="molecule type" value="Genomic_DNA"/>
</dbReference>
<evidence type="ECO:0000256" key="1">
    <source>
        <dbReference type="ARBA" id="ARBA00023242"/>
    </source>
</evidence>